<accession>A0A645IGC7</accession>
<comment type="caution">
    <text evidence="2">The sequence shown here is derived from an EMBL/GenBank/DDBJ whole genome shotgun (WGS) entry which is preliminary data.</text>
</comment>
<gene>
    <name evidence="2" type="ORF">SDC9_197987</name>
</gene>
<dbReference type="EMBL" id="VSSQ01114475">
    <property type="protein sequence ID" value="MPN50361.1"/>
    <property type="molecule type" value="Genomic_DNA"/>
</dbReference>
<feature type="compositionally biased region" description="Polar residues" evidence="1">
    <location>
        <begin position="61"/>
        <end position="74"/>
    </location>
</feature>
<proteinExistence type="predicted"/>
<reference evidence="2" key="1">
    <citation type="submission" date="2019-08" db="EMBL/GenBank/DDBJ databases">
        <authorList>
            <person name="Kucharzyk K."/>
            <person name="Murdoch R.W."/>
            <person name="Higgins S."/>
            <person name="Loffler F."/>
        </authorList>
    </citation>
    <scope>NUCLEOTIDE SEQUENCE</scope>
</reference>
<evidence type="ECO:0000313" key="2">
    <source>
        <dbReference type="EMBL" id="MPN50361.1"/>
    </source>
</evidence>
<evidence type="ECO:0000256" key="1">
    <source>
        <dbReference type="SAM" id="MobiDB-lite"/>
    </source>
</evidence>
<dbReference type="AlphaFoldDB" id="A0A645IGC7"/>
<feature type="region of interest" description="Disordered" evidence="1">
    <location>
        <begin position="54"/>
        <end position="74"/>
    </location>
</feature>
<protein>
    <submittedName>
        <fullName evidence="2">Uncharacterized protein</fullName>
    </submittedName>
</protein>
<organism evidence="2">
    <name type="scientific">bioreactor metagenome</name>
    <dbReference type="NCBI Taxonomy" id="1076179"/>
    <lineage>
        <taxon>unclassified sequences</taxon>
        <taxon>metagenomes</taxon>
        <taxon>ecological metagenomes</taxon>
    </lineage>
</organism>
<name>A0A645IGC7_9ZZZZ</name>
<sequence length="74" mass="7855">MYYGMRGSGIKFRTVGPGAPTDVAGKFNYGTLHSQAYSQERYLVPPGIPGGGNLAFDSPLAKTSRNQDSIDSGQ</sequence>